<evidence type="ECO:0000313" key="2">
    <source>
        <dbReference type="Proteomes" id="UP001066276"/>
    </source>
</evidence>
<comment type="caution">
    <text evidence="1">The sequence shown here is derived from an EMBL/GenBank/DDBJ whole genome shotgun (WGS) entry which is preliminary data.</text>
</comment>
<evidence type="ECO:0000313" key="1">
    <source>
        <dbReference type="EMBL" id="KAJ1080868.1"/>
    </source>
</evidence>
<reference evidence="1" key="1">
    <citation type="journal article" date="2022" name="bioRxiv">
        <title>Sequencing and chromosome-scale assembly of the giantPleurodeles waltlgenome.</title>
        <authorList>
            <person name="Brown T."/>
            <person name="Elewa A."/>
            <person name="Iarovenko S."/>
            <person name="Subramanian E."/>
            <person name="Araus A.J."/>
            <person name="Petzold A."/>
            <person name="Susuki M."/>
            <person name="Suzuki K.-i.T."/>
            <person name="Hayashi T."/>
            <person name="Toyoda A."/>
            <person name="Oliveira C."/>
            <person name="Osipova E."/>
            <person name="Leigh N.D."/>
            <person name="Simon A."/>
            <person name="Yun M.H."/>
        </authorList>
    </citation>
    <scope>NUCLEOTIDE SEQUENCE</scope>
    <source>
        <strain evidence="1">20211129_DDA</strain>
        <tissue evidence="1">Liver</tissue>
    </source>
</reference>
<accession>A0AAV7KV59</accession>
<keyword evidence="2" id="KW-1185">Reference proteome</keyword>
<protein>
    <submittedName>
        <fullName evidence="1">Uncharacterized protein</fullName>
    </submittedName>
</protein>
<name>A0AAV7KV59_PLEWA</name>
<gene>
    <name evidence="1" type="ORF">NDU88_001057</name>
</gene>
<dbReference type="Proteomes" id="UP001066276">
    <property type="component" value="Chromosome 12"/>
</dbReference>
<proteinExistence type="predicted"/>
<dbReference type="EMBL" id="JANPWB010000016">
    <property type="protein sequence ID" value="KAJ1080868.1"/>
    <property type="molecule type" value="Genomic_DNA"/>
</dbReference>
<organism evidence="1 2">
    <name type="scientific">Pleurodeles waltl</name>
    <name type="common">Iberian ribbed newt</name>
    <dbReference type="NCBI Taxonomy" id="8319"/>
    <lineage>
        <taxon>Eukaryota</taxon>
        <taxon>Metazoa</taxon>
        <taxon>Chordata</taxon>
        <taxon>Craniata</taxon>
        <taxon>Vertebrata</taxon>
        <taxon>Euteleostomi</taxon>
        <taxon>Amphibia</taxon>
        <taxon>Batrachia</taxon>
        <taxon>Caudata</taxon>
        <taxon>Salamandroidea</taxon>
        <taxon>Salamandridae</taxon>
        <taxon>Pleurodelinae</taxon>
        <taxon>Pleurodeles</taxon>
    </lineage>
</organism>
<sequence>MDSVVASLQVAIRSVQVTKRCCSHLPSLAQAPPFSPSQRWQLRYRLLPTSGRGGALPNNCRPERPGDFCCDPCILRDSLHFNVDQNLGLVSNGTKPSLMRSLQRDTTISLNYCKGSKKSLT</sequence>
<dbReference type="AlphaFoldDB" id="A0AAV7KV59"/>